<dbReference type="Proteomes" id="UP000887572">
    <property type="component" value="Unplaced"/>
</dbReference>
<evidence type="ECO:0000256" key="1">
    <source>
        <dbReference type="SAM" id="MobiDB-lite"/>
    </source>
</evidence>
<accession>A0A914HZL7</accession>
<organism evidence="2 3">
    <name type="scientific">Globodera rostochiensis</name>
    <name type="common">Golden nematode worm</name>
    <name type="synonym">Heterodera rostochiensis</name>
    <dbReference type="NCBI Taxonomy" id="31243"/>
    <lineage>
        <taxon>Eukaryota</taxon>
        <taxon>Metazoa</taxon>
        <taxon>Ecdysozoa</taxon>
        <taxon>Nematoda</taxon>
        <taxon>Chromadorea</taxon>
        <taxon>Rhabditida</taxon>
        <taxon>Tylenchina</taxon>
        <taxon>Tylenchomorpha</taxon>
        <taxon>Tylenchoidea</taxon>
        <taxon>Heteroderidae</taxon>
        <taxon>Heteroderinae</taxon>
        <taxon>Globodera</taxon>
    </lineage>
</organism>
<dbReference type="WBParaSite" id="Gr19_v10_g5949.t1">
    <property type="protein sequence ID" value="Gr19_v10_g5949.t1"/>
    <property type="gene ID" value="Gr19_v10_g5949"/>
</dbReference>
<feature type="compositionally biased region" description="Low complexity" evidence="1">
    <location>
        <begin position="169"/>
        <end position="186"/>
    </location>
</feature>
<sequence>MKRNINPKNKKGNAIDQQQQQRHLNSLPGPSSSTTVSSLDEDAFDETAMGPSTSTVCGQQQNCSENEPKEVFIDRWKKEWKWLAKISSADDLERVRQENHLGTNNDSGKPHSWFGCKTNKKSKKWQAYKHCKYRALYAQEKEAIFHRGEHNHPIKKTNIPSTVTNVACSSPPRNTTTSNNNGPTTRARSTRYSTL</sequence>
<dbReference type="AlphaFoldDB" id="A0A914HZL7"/>
<feature type="compositionally biased region" description="Polar residues" evidence="1">
    <location>
        <begin position="15"/>
        <end position="38"/>
    </location>
</feature>
<evidence type="ECO:0000313" key="3">
    <source>
        <dbReference type="WBParaSite" id="Gr19_v10_g5949.t1"/>
    </source>
</evidence>
<name>A0A914HZL7_GLORO</name>
<protein>
    <submittedName>
        <fullName evidence="3">WRKY domain-containing protein</fullName>
    </submittedName>
</protein>
<feature type="region of interest" description="Disordered" evidence="1">
    <location>
        <begin position="1"/>
        <end position="63"/>
    </location>
</feature>
<keyword evidence="2" id="KW-1185">Reference proteome</keyword>
<proteinExistence type="predicted"/>
<feature type="compositionally biased region" description="Basic residues" evidence="1">
    <location>
        <begin position="1"/>
        <end position="11"/>
    </location>
</feature>
<evidence type="ECO:0000313" key="2">
    <source>
        <dbReference type="Proteomes" id="UP000887572"/>
    </source>
</evidence>
<feature type="region of interest" description="Disordered" evidence="1">
    <location>
        <begin position="162"/>
        <end position="195"/>
    </location>
</feature>
<reference evidence="3" key="1">
    <citation type="submission" date="2022-11" db="UniProtKB">
        <authorList>
            <consortium name="WormBaseParasite"/>
        </authorList>
    </citation>
    <scope>IDENTIFICATION</scope>
</reference>
<feature type="compositionally biased region" description="Polar residues" evidence="1">
    <location>
        <begin position="50"/>
        <end position="63"/>
    </location>
</feature>